<sequence length="1132" mass="124436">MHRATKVKINPDLHPHLVCVLCSGYLIDATTIVECLHSFCKTCIVRYLETSKFCPICDVQVHKTKPFTNIRLDHTLQDIVYKLVPGLFKEEMKRRRDFYREHHGEDTDAYLNDINRPEYYIDEDGEIQRERVIFSEDEEISLALELSTDGRPPAAEKELPVENKKNRDCRYLLCPAAVTIGHLKKFIRLKFNLCDAYQIEIYHTDEQLKDEYTLMDVAYIYMWRRKGPLRLYYTVFTNAAKRFKKSLTCTETKELNDYSHKEMSPIKDSDSSSSESDQNSDDSSNGLSRSRGNSTGGKMSDTEDHSTEGDTSSSSDDDTWKYETEKKSEAHLIKISATKAESIPTITGSTKAEISVSSPVTIRNTPTKVDTKEIPKETETVKKKLPINVAIDRESEKKVTIKTNNECETEKKLTISISNDRENEKRKSDDVDGCVKRNCTEHSVTSTKSPNNKMKSFGDKFTEFLKGSSMDKKVRDDSKSIAKGESTSPIIHKISGESKGDSEGKSANGSKDDHRKSPSVPKDLGKELALAKDLGKELALAKAKELKVKQIPVTSKTEKFGSIPTSPNKLKIYRETNSTYNGNINSTEKKISEGGNGKLDKANSHDRKRILDTSEKSSSGNDAVGSPSCSKIPKIATDEIKIKNDENSNRHSLHSIKKVENKVNGSDSLSKSKSNGGNITDSEKANNANVVIRQASVTPGSSEVNPDKSKASLGLKSNSPPTKLNIPKCIITNNNGKMEIRESPSVPTTESEQKCISNGSKPSPDSGKSESANNENVSKTSIVCQKSISCTADFVKKIVKTTGNKCTTSSTQTVSSTLMRQNQKASANKVQNHKPPVSSTNVSQRHSPVSSNISAPRSPGVAVPIVPKPPQITLTKPPALMSSYSKQKQTTSTSSQSTVTLSIPSIVSSHNSITPSVRAFTTSPLTRTISSSPTRRKMTQPARRITSLPLSSQSNGRPASTSSISPTGFPLSVSPTERAFHHTPTAYSFSSTGRTIASSPLALPNRIFTFANPRLERSVSAIENRAIHNMTLNVPNAHVHFLPPRLNGSIPFVSSHGHLNGDVPQDLSMKKKGSDAGTSQHNTKSEKKTPSPKSVMPNGEIDKFAFTDEDDTPPPISPRKLHLVKSEPSSAN</sequence>
<evidence type="ECO:0000313" key="10">
    <source>
        <dbReference type="Proteomes" id="UP001186944"/>
    </source>
</evidence>
<feature type="compositionally biased region" description="Polar residues" evidence="7">
    <location>
        <begin position="745"/>
        <end position="763"/>
    </location>
</feature>
<feature type="compositionally biased region" description="Polar residues" evidence="7">
    <location>
        <begin position="818"/>
        <end position="830"/>
    </location>
</feature>
<evidence type="ECO:0000313" key="9">
    <source>
        <dbReference type="EMBL" id="KAK3102322.1"/>
    </source>
</evidence>
<keyword evidence="4" id="KW-0862">Zinc</keyword>
<proteinExistence type="predicted"/>
<feature type="region of interest" description="Disordered" evidence="7">
    <location>
        <begin position="1057"/>
        <end position="1132"/>
    </location>
</feature>
<dbReference type="Gene3D" id="3.10.20.90">
    <property type="entry name" value="Phosphatidylinositol 3-kinase Catalytic Subunit, Chain A, domain 1"/>
    <property type="match status" value="1"/>
</dbReference>
<evidence type="ECO:0000256" key="3">
    <source>
        <dbReference type="ARBA" id="ARBA00022771"/>
    </source>
</evidence>
<feature type="region of interest" description="Disordered" evidence="7">
    <location>
        <begin position="258"/>
        <end position="320"/>
    </location>
</feature>
<feature type="compositionally biased region" description="Basic and acidic residues" evidence="7">
    <location>
        <begin position="258"/>
        <end position="270"/>
    </location>
</feature>
<dbReference type="SMART" id="SM00184">
    <property type="entry name" value="RING"/>
    <property type="match status" value="1"/>
</dbReference>
<dbReference type="FunFam" id="3.30.40.10:FF:000122">
    <property type="entry name" value="polycomb group RING finger protein 1"/>
    <property type="match status" value="1"/>
</dbReference>
<dbReference type="PANTHER" id="PTHR10825:SF72">
    <property type="entry name" value="UBIQUITIN-LIKE DOMAIN-CONTAINING PROTEIN"/>
    <property type="match status" value="1"/>
</dbReference>
<evidence type="ECO:0000256" key="4">
    <source>
        <dbReference type="ARBA" id="ARBA00022833"/>
    </source>
</evidence>
<dbReference type="Pfam" id="PF16207">
    <property type="entry name" value="RAWUL"/>
    <property type="match status" value="1"/>
</dbReference>
<feature type="compositionally biased region" description="Basic and acidic residues" evidence="7">
    <location>
        <begin position="456"/>
        <end position="482"/>
    </location>
</feature>
<evidence type="ECO:0000256" key="7">
    <source>
        <dbReference type="SAM" id="MobiDB-lite"/>
    </source>
</evidence>
<evidence type="ECO:0000256" key="1">
    <source>
        <dbReference type="ARBA" id="ARBA00004123"/>
    </source>
</evidence>
<keyword evidence="10" id="KW-1185">Reference proteome</keyword>
<dbReference type="InterPro" id="IPR001841">
    <property type="entry name" value="Znf_RING"/>
</dbReference>
<organism evidence="9 10">
    <name type="scientific">Pinctada imbricata</name>
    <name type="common">Atlantic pearl-oyster</name>
    <name type="synonym">Pinctada martensii</name>
    <dbReference type="NCBI Taxonomy" id="66713"/>
    <lineage>
        <taxon>Eukaryota</taxon>
        <taxon>Metazoa</taxon>
        <taxon>Spiralia</taxon>
        <taxon>Lophotrochozoa</taxon>
        <taxon>Mollusca</taxon>
        <taxon>Bivalvia</taxon>
        <taxon>Autobranchia</taxon>
        <taxon>Pteriomorphia</taxon>
        <taxon>Pterioida</taxon>
        <taxon>Pterioidea</taxon>
        <taxon>Pteriidae</taxon>
        <taxon>Pinctada</taxon>
    </lineage>
</organism>
<dbReference type="GO" id="GO:1990841">
    <property type="term" value="F:promoter-specific chromatin binding"/>
    <property type="evidence" value="ECO:0007669"/>
    <property type="project" value="TreeGrafter"/>
</dbReference>
<feature type="domain" description="RING-type" evidence="8">
    <location>
        <begin position="19"/>
        <end position="58"/>
    </location>
</feature>
<dbReference type="AlphaFoldDB" id="A0AA88YBN7"/>
<dbReference type="InterPro" id="IPR017907">
    <property type="entry name" value="Znf_RING_CS"/>
</dbReference>
<evidence type="ECO:0000256" key="2">
    <source>
        <dbReference type="ARBA" id="ARBA00022723"/>
    </source>
</evidence>
<reference evidence="9" key="1">
    <citation type="submission" date="2019-08" db="EMBL/GenBank/DDBJ databases">
        <title>The improved chromosome-level genome for the pearl oyster Pinctada fucata martensii using PacBio sequencing and Hi-C.</title>
        <authorList>
            <person name="Zheng Z."/>
        </authorList>
    </citation>
    <scope>NUCLEOTIDE SEQUENCE</scope>
    <source>
        <strain evidence="9">ZZ-2019</strain>
        <tissue evidence="9">Adductor muscle</tissue>
    </source>
</reference>
<feature type="compositionally biased region" description="Low complexity" evidence="7">
    <location>
        <begin position="271"/>
        <end position="293"/>
    </location>
</feature>
<evidence type="ECO:0000259" key="8">
    <source>
        <dbReference type="PROSITE" id="PS50089"/>
    </source>
</evidence>
<protein>
    <recommendedName>
        <fullName evidence="8">RING-type domain-containing protein</fullName>
    </recommendedName>
</protein>
<feature type="compositionally biased region" description="Polar residues" evidence="7">
    <location>
        <begin position="769"/>
        <end position="778"/>
    </location>
</feature>
<evidence type="ECO:0000256" key="6">
    <source>
        <dbReference type="PROSITE-ProRule" id="PRU00175"/>
    </source>
</evidence>
<comment type="caution">
    <text evidence="9">The sequence shown here is derived from an EMBL/GenBank/DDBJ whole genome shotgun (WGS) entry which is preliminary data.</text>
</comment>
<dbReference type="GO" id="GO:0008270">
    <property type="term" value="F:zinc ion binding"/>
    <property type="evidence" value="ECO:0007669"/>
    <property type="project" value="UniProtKB-KW"/>
</dbReference>
<feature type="compositionally biased region" description="Polar residues" evidence="7">
    <location>
        <begin position="441"/>
        <end position="454"/>
    </location>
</feature>
<dbReference type="InterPro" id="IPR032443">
    <property type="entry name" value="RAWUL"/>
</dbReference>
<dbReference type="PANTHER" id="PTHR10825">
    <property type="entry name" value="RING FINGER DOMAIN-CONTAINING, POLYCOMB GROUP COMPONENT"/>
    <property type="match status" value="1"/>
</dbReference>
<dbReference type="CDD" id="cd17082">
    <property type="entry name" value="RAWUL_PCGF2_like"/>
    <property type="match status" value="1"/>
</dbReference>
<accession>A0AA88YBN7</accession>
<feature type="region of interest" description="Disordered" evidence="7">
    <location>
        <begin position="926"/>
        <end position="970"/>
    </location>
</feature>
<dbReference type="InterPro" id="IPR013083">
    <property type="entry name" value="Znf_RING/FYVE/PHD"/>
</dbReference>
<feature type="compositionally biased region" description="Polar residues" evidence="7">
    <location>
        <begin position="663"/>
        <end position="704"/>
    </location>
</feature>
<dbReference type="PROSITE" id="PS00518">
    <property type="entry name" value="ZF_RING_1"/>
    <property type="match status" value="1"/>
</dbReference>
<gene>
    <name evidence="9" type="ORF">FSP39_010446</name>
</gene>
<feature type="compositionally biased region" description="Basic and acidic residues" evidence="7">
    <location>
        <begin position="494"/>
        <end position="516"/>
    </location>
</feature>
<keyword evidence="2" id="KW-0479">Metal-binding</keyword>
<feature type="region of interest" description="Disordered" evidence="7">
    <location>
        <begin position="579"/>
        <end position="778"/>
    </location>
</feature>
<dbReference type="Proteomes" id="UP001186944">
    <property type="component" value="Unassembled WGS sequence"/>
</dbReference>
<feature type="compositionally biased region" description="Basic and acidic residues" evidence="7">
    <location>
        <begin position="587"/>
        <end position="615"/>
    </location>
</feature>
<feature type="region of interest" description="Disordered" evidence="7">
    <location>
        <begin position="805"/>
        <end position="870"/>
    </location>
</feature>
<feature type="compositionally biased region" description="Basic and acidic residues" evidence="7">
    <location>
        <begin position="417"/>
        <end position="440"/>
    </location>
</feature>
<feature type="compositionally biased region" description="Basic and acidic residues" evidence="7">
    <location>
        <begin position="636"/>
        <end position="649"/>
    </location>
</feature>
<feature type="compositionally biased region" description="Low complexity" evidence="7">
    <location>
        <begin position="807"/>
        <end position="817"/>
    </location>
</feature>
<dbReference type="EMBL" id="VSWD01000005">
    <property type="protein sequence ID" value="KAK3102322.1"/>
    <property type="molecule type" value="Genomic_DNA"/>
</dbReference>
<keyword evidence="5" id="KW-0539">Nucleus</keyword>
<dbReference type="Pfam" id="PF13923">
    <property type="entry name" value="zf-C3HC4_2"/>
    <property type="match status" value="1"/>
</dbReference>
<feature type="region of interest" description="Disordered" evidence="7">
    <location>
        <begin position="417"/>
        <end position="524"/>
    </location>
</feature>
<feature type="compositionally biased region" description="Polar residues" evidence="7">
    <location>
        <begin position="948"/>
        <end position="966"/>
    </location>
</feature>
<evidence type="ECO:0000256" key="5">
    <source>
        <dbReference type="ARBA" id="ARBA00023242"/>
    </source>
</evidence>
<dbReference type="Gene3D" id="3.30.40.10">
    <property type="entry name" value="Zinc/RING finger domain, C3HC4 (zinc finger)"/>
    <property type="match status" value="1"/>
</dbReference>
<keyword evidence="3 6" id="KW-0863">Zinc-finger</keyword>
<dbReference type="GO" id="GO:0035102">
    <property type="term" value="C:PRC1 complex"/>
    <property type="evidence" value="ECO:0007669"/>
    <property type="project" value="TreeGrafter"/>
</dbReference>
<comment type="subcellular location">
    <subcellularLocation>
        <location evidence="1">Nucleus</location>
    </subcellularLocation>
</comment>
<name>A0AA88YBN7_PINIB</name>
<dbReference type="PROSITE" id="PS50089">
    <property type="entry name" value="ZF_RING_2"/>
    <property type="match status" value="1"/>
</dbReference>
<dbReference type="SUPFAM" id="SSF57850">
    <property type="entry name" value="RING/U-box"/>
    <property type="match status" value="1"/>
</dbReference>
<feature type="compositionally biased region" description="Polar residues" evidence="7">
    <location>
        <begin position="837"/>
        <end position="855"/>
    </location>
</feature>
<dbReference type="GO" id="GO:0000122">
    <property type="term" value="P:negative regulation of transcription by RNA polymerase II"/>
    <property type="evidence" value="ECO:0007669"/>
    <property type="project" value="TreeGrafter"/>
</dbReference>